<dbReference type="OrthoDB" id="2657661at2759"/>
<feature type="transmembrane region" description="Helical" evidence="1">
    <location>
        <begin position="124"/>
        <end position="143"/>
    </location>
</feature>
<keyword evidence="1" id="KW-0472">Membrane</keyword>
<protein>
    <submittedName>
        <fullName evidence="2">Uncharacterized protein</fullName>
    </submittedName>
</protein>
<feature type="transmembrane region" description="Helical" evidence="1">
    <location>
        <begin position="173"/>
        <end position="198"/>
    </location>
</feature>
<dbReference type="InParanoid" id="F8PKD0"/>
<accession>F8PKD0</accession>
<dbReference type="OMA" id="YEFARNQ"/>
<dbReference type="HOGENOM" id="CLU_994542_0_0_1"/>
<name>F8PKD0_SERL3</name>
<keyword evidence="1" id="KW-1133">Transmembrane helix</keyword>
<evidence type="ECO:0000313" key="3">
    <source>
        <dbReference type="Proteomes" id="UP000008063"/>
    </source>
</evidence>
<evidence type="ECO:0000313" key="2">
    <source>
        <dbReference type="EMBL" id="EGO03844.1"/>
    </source>
</evidence>
<feature type="transmembrane region" description="Helical" evidence="1">
    <location>
        <begin position="86"/>
        <end position="104"/>
    </location>
</feature>
<gene>
    <name evidence="2" type="ORF">SERLA73DRAFT_175521</name>
</gene>
<keyword evidence="1" id="KW-0812">Transmembrane</keyword>
<evidence type="ECO:0000256" key="1">
    <source>
        <dbReference type="SAM" id="Phobius"/>
    </source>
</evidence>
<feature type="transmembrane region" description="Helical" evidence="1">
    <location>
        <begin position="210"/>
        <end position="230"/>
    </location>
</feature>
<dbReference type="EMBL" id="GL945475">
    <property type="protein sequence ID" value="EGO03844.1"/>
    <property type="molecule type" value="Genomic_DNA"/>
</dbReference>
<reference evidence="3" key="1">
    <citation type="journal article" date="2011" name="Science">
        <title>The plant cell wall-decomposing machinery underlies the functional diversity of forest fungi.</title>
        <authorList>
            <person name="Eastwood D.C."/>
            <person name="Floudas D."/>
            <person name="Binder M."/>
            <person name="Majcherczyk A."/>
            <person name="Schneider P."/>
            <person name="Aerts A."/>
            <person name="Asiegbu F.O."/>
            <person name="Baker S.E."/>
            <person name="Barry K."/>
            <person name="Bendiksby M."/>
            <person name="Blumentritt M."/>
            <person name="Coutinho P.M."/>
            <person name="Cullen D."/>
            <person name="de Vries R.P."/>
            <person name="Gathman A."/>
            <person name="Goodell B."/>
            <person name="Henrissat B."/>
            <person name="Ihrmark K."/>
            <person name="Kauserud H."/>
            <person name="Kohler A."/>
            <person name="LaButti K."/>
            <person name="Lapidus A."/>
            <person name="Lavin J.L."/>
            <person name="Lee Y.-H."/>
            <person name="Lindquist E."/>
            <person name="Lilly W."/>
            <person name="Lucas S."/>
            <person name="Morin E."/>
            <person name="Murat C."/>
            <person name="Oguiza J.A."/>
            <person name="Park J."/>
            <person name="Pisabarro A.G."/>
            <person name="Riley R."/>
            <person name="Rosling A."/>
            <person name="Salamov A."/>
            <person name="Schmidt O."/>
            <person name="Schmutz J."/>
            <person name="Skrede I."/>
            <person name="Stenlid J."/>
            <person name="Wiebenga A."/>
            <person name="Xie X."/>
            <person name="Kuees U."/>
            <person name="Hibbett D.S."/>
            <person name="Hoffmeister D."/>
            <person name="Hoegberg N."/>
            <person name="Martin F."/>
            <person name="Grigoriev I.V."/>
            <person name="Watkinson S.C."/>
        </authorList>
    </citation>
    <scope>NUCLEOTIDE SEQUENCE [LARGE SCALE GENOMIC DNA]</scope>
    <source>
        <strain evidence="3">strain S7.3</strain>
    </source>
</reference>
<keyword evidence="3" id="KW-1185">Reference proteome</keyword>
<dbReference type="Proteomes" id="UP000008063">
    <property type="component" value="Unassembled WGS sequence"/>
</dbReference>
<dbReference type="AlphaFoldDB" id="F8PKD0"/>
<sequence length="334" mass="37108">MMYEFARNQFINFHGLQGSRLNFEQSIHDQKFTRSTLMSILSPMFFYTPDVHRTALHKIFVDNIASSFTWNKFVDKVNSELQEQNLLATVLLNANVGFLAIQTVDNGSNIGTNNDVTRSPTQVASYLSLVASAGSIILGLVLLRHNRTKARETAEEAAKFLHNMGHKKYGQEALALIYSLPYALLMWGMLLFLAAFLIECYYPRALAPSLIVGVASLAVFALTSGCIYVLNTEQNGRQKWWLKKILAVEQTEHASSPSMTNLSMVNGSEIGFRSSLWSRFLKMCTVSNAQTRQEPEAVVELQPANSAQGPPAIVLRQATLRPDIDNSANGPSQV</sequence>
<organism evidence="3">
    <name type="scientific">Serpula lacrymans var. lacrymans (strain S7.3)</name>
    <name type="common">Dry rot fungus</name>
    <dbReference type="NCBI Taxonomy" id="936435"/>
    <lineage>
        <taxon>Eukaryota</taxon>
        <taxon>Fungi</taxon>
        <taxon>Dikarya</taxon>
        <taxon>Basidiomycota</taxon>
        <taxon>Agaricomycotina</taxon>
        <taxon>Agaricomycetes</taxon>
        <taxon>Agaricomycetidae</taxon>
        <taxon>Boletales</taxon>
        <taxon>Coniophorineae</taxon>
        <taxon>Serpulaceae</taxon>
        <taxon>Serpula</taxon>
    </lineage>
</organism>
<proteinExistence type="predicted"/>